<dbReference type="EMBL" id="CP051627">
    <property type="protein sequence ID" value="UPT21188.1"/>
    <property type="molecule type" value="Genomic_DNA"/>
</dbReference>
<sequence length="718" mass="77423">MNAVSPISLTDLVPALRWSKSPDTTAVLRHPRLVDGWWRSLPLPRVLDIAGPTWLAHCLARLSVEQWDHLEVCEFVPTLRGLTVDLAEIAEPVRGAVQSTAGDWERLVHASPRTMRSWDFPNNCDVLEVVGTVMWQSILPFTGGPLNGPAPSPALVIEAVRTIANWMPASAPDHVRNAMAYLTEATGADSAGPTTDSVKGTQSPATRAIRTLRALRAQRDRELAAEEDGAASPSPSPAPDPKEPVPLLARRGGSPLLGPGGTLRRPAFGPPKALRDQSREPAASAKADTSTNAPELGTHPLIDLFEQLCREWNDLERLIATERLFTAEPTSIRLLADQLQMDIGALRAAQRTVEERLLQWLNSPVGAPLAKHLREVSDQLGVATTIDLLVNAHPDHPVDVPSLGIPLWQIVMTLFTDRRLDDNWLLATDTGYLRRQTRQLLADQPSLSEAGTRLGRLGIRPQALRAWLLSTPGVSLQDGRVLVDESVPLNAAEPAGGYGGHTAFPAAPQTTTNGLPIRRRPAESKAAAESKPSVAASARCFRAPDGRWWHRVDVTADQLNGAPVAVPPGYAAHLGLQPGRLLCLTGPGADLLVLVWRDQAAFDSLRPLLRRLGAQPGDRLFITVNGDRLDSRLLQASAVPADSGPLGLALSLTGYTAQATPEEALDIIARRISEADEGFTGTPAELLNLLSSRGDEDIAEQLRLSLHSAPVQVQQRLA</sequence>
<organism evidence="2 3">
    <name type="scientific">Thermobifida alba</name>
    <name type="common">Thermomonospora alba</name>
    <dbReference type="NCBI Taxonomy" id="53522"/>
    <lineage>
        <taxon>Bacteria</taxon>
        <taxon>Bacillati</taxon>
        <taxon>Actinomycetota</taxon>
        <taxon>Actinomycetes</taxon>
        <taxon>Streptosporangiales</taxon>
        <taxon>Nocardiopsidaceae</taxon>
        <taxon>Thermobifida</taxon>
    </lineage>
</organism>
<feature type="region of interest" description="Disordered" evidence="1">
    <location>
        <begin position="498"/>
        <end position="531"/>
    </location>
</feature>
<reference evidence="2 3" key="1">
    <citation type="submission" date="2020-04" db="EMBL/GenBank/DDBJ databases">
        <title>Thermobifida alba genome sequencing and assembly.</title>
        <authorList>
            <person name="Luzics S."/>
            <person name="Horvath B."/>
            <person name="Nagy I."/>
            <person name="Toth A."/>
            <person name="Nagy I."/>
            <person name="Kukolya J."/>
        </authorList>
    </citation>
    <scope>NUCLEOTIDE SEQUENCE [LARGE SCALE GENOMIC DNA]</scope>
    <source>
        <strain evidence="2 3">DSM 43795</strain>
    </source>
</reference>
<name>A0ABY4L3Y8_THEAE</name>
<dbReference type="RefSeq" id="WP_248593498.1">
    <property type="nucleotide sequence ID" value="NZ_BAABEB010000013.1"/>
</dbReference>
<evidence type="ECO:0000313" key="3">
    <source>
        <dbReference type="Proteomes" id="UP000832041"/>
    </source>
</evidence>
<keyword evidence="3" id="KW-1185">Reference proteome</keyword>
<dbReference type="Proteomes" id="UP000832041">
    <property type="component" value="Chromosome"/>
</dbReference>
<feature type="compositionally biased region" description="Low complexity" evidence="1">
    <location>
        <begin position="205"/>
        <end position="215"/>
    </location>
</feature>
<proteinExistence type="predicted"/>
<evidence type="ECO:0000313" key="2">
    <source>
        <dbReference type="EMBL" id="UPT21188.1"/>
    </source>
</evidence>
<feature type="compositionally biased region" description="Low complexity" evidence="1">
    <location>
        <begin position="245"/>
        <end position="266"/>
    </location>
</feature>
<evidence type="ECO:0000256" key="1">
    <source>
        <dbReference type="SAM" id="MobiDB-lite"/>
    </source>
</evidence>
<accession>A0ABY4L3Y8</accession>
<feature type="region of interest" description="Disordered" evidence="1">
    <location>
        <begin position="187"/>
        <end position="297"/>
    </location>
</feature>
<feature type="compositionally biased region" description="Polar residues" evidence="1">
    <location>
        <begin position="192"/>
        <end position="204"/>
    </location>
</feature>
<gene>
    <name evidence="2" type="ORF">FOF52_09645</name>
</gene>
<protein>
    <submittedName>
        <fullName evidence="2">Uncharacterized protein</fullName>
    </submittedName>
</protein>